<dbReference type="PANTHER" id="PTHR43390:SF1">
    <property type="entry name" value="CHLOROPLAST PROCESSING PEPTIDASE"/>
    <property type="match status" value="1"/>
</dbReference>
<evidence type="ECO:0000256" key="8">
    <source>
        <dbReference type="SAM" id="Phobius"/>
    </source>
</evidence>
<keyword evidence="4" id="KW-0645">Protease</keyword>
<keyword evidence="8" id="KW-1133">Transmembrane helix</keyword>
<comment type="similarity">
    <text evidence="2">Belongs to the peptidase S26 family.</text>
</comment>
<protein>
    <recommendedName>
        <fullName evidence="3">signal peptidase I</fullName>
        <ecNumber evidence="3">3.4.21.89</ecNumber>
    </recommendedName>
</protein>
<feature type="active site" evidence="6">
    <location>
        <position position="293"/>
    </location>
</feature>
<keyword evidence="8" id="KW-0472">Membrane</keyword>
<dbReference type="Pfam" id="PF10502">
    <property type="entry name" value="Peptidase_S26"/>
    <property type="match status" value="1"/>
</dbReference>
<reference evidence="11 12" key="1">
    <citation type="submission" date="2024-10" db="EMBL/GenBank/DDBJ databases">
        <title>Updated reference genomes for cyclostephanoid diatoms.</title>
        <authorList>
            <person name="Roberts W.R."/>
            <person name="Alverson A.J."/>
        </authorList>
    </citation>
    <scope>NUCLEOTIDE SEQUENCE [LARGE SCALE GENOMIC DNA]</scope>
    <source>
        <strain evidence="11 12">AJA228-03</strain>
    </source>
</reference>
<dbReference type="PROSITE" id="PS00760">
    <property type="entry name" value="SPASE_I_2"/>
    <property type="match status" value="1"/>
</dbReference>
<dbReference type="PROSITE" id="PS00501">
    <property type="entry name" value="SPASE_I_1"/>
    <property type="match status" value="1"/>
</dbReference>
<dbReference type="InterPro" id="IPR019756">
    <property type="entry name" value="Pept_S26A_signal_pept_1_Ser-AS"/>
</dbReference>
<feature type="transmembrane region" description="Helical" evidence="8">
    <location>
        <begin position="263"/>
        <end position="288"/>
    </location>
</feature>
<dbReference type="GO" id="GO:0009003">
    <property type="term" value="F:signal peptidase activity"/>
    <property type="evidence" value="ECO:0007669"/>
    <property type="project" value="UniProtKB-EC"/>
</dbReference>
<dbReference type="InterPro" id="IPR019757">
    <property type="entry name" value="Pept_S26A_signal_pept_1_Lys-AS"/>
</dbReference>
<name>A0ABD3RH70_9STRA</name>
<evidence type="ECO:0000256" key="4">
    <source>
        <dbReference type="ARBA" id="ARBA00022670"/>
    </source>
</evidence>
<dbReference type="InterPro" id="IPR019533">
    <property type="entry name" value="Peptidase_S26"/>
</dbReference>
<dbReference type="PROSITE" id="PS51257">
    <property type="entry name" value="PROKAR_LIPOPROTEIN"/>
    <property type="match status" value="1"/>
</dbReference>
<feature type="compositionally biased region" description="Polar residues" evidence="7">
    <location>
        <begin position="76"/>
        <end position="90"/>
    </location>
</feature>
<comment type="catalytic activity">
    <reaction evidence="1">
        <text>Cleavage of hydrophobic, N-terminal signal or leader sequences from secreted and periplasmic proteins.</text>
        <dbReference type="EC" id="3.4.21.89"/>
    </reaction>
</comment>
<dbReference type="EMBL" id="JALLPB020000243">
    <property type="protein sequence ID" value="KAL3811687.1"/>
    <property type="molecule type" value="Genomic_DNA"/>
</dbReference>
<evidence type="ECO:0000259" key="10">
    <source>
        <dbReference type="Pfam" id="PF10502"/>
    </source>
</evidence>
<accession>A0ABD3RH70</accession>
<dbReference type="CDD" id="cd06530">
    <property type="entry name" value="S26_SPase_I"/>
    <property type="match status" value="2"/>
</dbReference>
<keyword evidence="9" id="KW-0732">Signal</keyword>
<sequence>MTRTPHRYVILSFVFLLVSSSCPRRVVVIVEAVASTSMSSSSSLTSSTWAALFVMPSSMVEWWAGRRDRNNDDRTISTFVITPPSTSLNMSNNKDDDENDGDGVGSSWRWSSSSSSSSSSPKRLRANNNNDDDAISKFLSDARTAASDGFGTRARNVGTSMMIGDVVVPICGDLERRQTLARVGLYAGVEYTICDVFDDVGDDDGGGGTGGTEDGRTGAGRIVTLRPAYPLRRHLERSDWPITIHISDVPLWLSKSTHEAGTALGALLLSGTYLAFAFVLSTVLRIAVVPSESMMPALMPGDVVLVTRSTMFNRPRTNDVVFFDPPIELDHAIANSRIGRAIAEAAGSAGEMKAKEEDDPASPSDGGRRPPPEQFSIVSTKGKQFLKRVVGVPGDRIGVSNSNPYVALRRCEGDVDFFADRDDDDDADCTTYYRVDNTGEYSRPDLFPDESWNRMGPTMSFEVGPSSSLSSLSLLSGSNAVDHDRDVLPRPLARGQYFVAGDNGYRSVDSRVWGPLKEKYIFGTADWVIYPMSRFGPIRSGPSSLVRELPSFGEGALSPERQGGR</sequence>
<keyword evidence="5" id="KW-0378">Hydrolase</keyword>
<dbReference type="InterPro" id="IPR000223">
    <property type="entry name" value="Pept_S26A_signal_pept_1"/>
</dbReference>
<evidence type="ECO:0000256" key="9">
    <source>
        <dbReference type="SAM" id="SignalP"/>
    </source>
</evidence>
<feature type="signal peptide" evidence="9">
    <location>
        <begin position="1"/>
        <end position="20"/>
    </location>
</feature>
<dbReference type="PRINTS" id="PR00727">
    <property type="entry name" value="LEADERPTASE"/>
</dbReference>
<feature type="compositionally biased region" description="Low complexity" evidence="7">
    <location>
        <begin position="105"/>
        <end position="120"/>
    </location>
</feature>
<evidence type="ECO:0000256" key="6">
    <source>
        <dbReference type="PIRSR" id="PIRSR600223-1"/>
    </source>
</evidence>
<dbReference type="InterPro" id="IPR019758">
    <property type="entry name" value="Pept_S26A_signal_pept_1_CS"/>
</dbReference>
<dbReference type="InterPro" id="IPR036286">
    <property type="entry name" value="LexA/Signal_pep-like_sf"/>
</dbReference>
<dbReference type="AlphaFoldDB" id="A0ABD3RH70"/>
<evidence type="ECO:0000313" key="12">
    <source>
        <dbReference type="Proteomes" id="UP001530377"/>
    </source>
</evidence>
<dbReference type="Proteomes" id="UP001530377">
    <property type="component" value="Unassembled WGS sequence"/>
</dbReference>
<feature type="domain" description="Peptidase S26" evidence="10">
    <location>
        <begin position="273"/>
        <end position="529"/>
    </location>
</feature>
<evidence type="ECO:0000256" key="5">
    <source>
        <dbReference type="ARBA" id="ARBA00022801"/>
    </source>
</evidence>
<evidence type="ECO:0000256" key="3">
    <source>
        <dbReference type="ARBA" id="ARBA00013208"/>
    </source>
</evidence>
<feature type="region of interest" description="Disordered" evidence="7">
    <location>
        <begin position="347"/>
        <end position="374"/>
    </location>
</feature>
<evidence type="ECO:0000256" key="1">
    <source>
        <dbReference type="ARBA" id="ARBA00000677"/>
    </source>
</evidence>
<dbReference type="PROSITE" id="PS00761">
    <property type="entry name" value="SPASE_I_3"/>
    <property type="match status" value="1"/>
</dbReference>
<keyword evidence="12" id="KW-1185">Reference proteome</keyword>
<dbReference type="Gene3D" id="2.10.109.10">
    <property type="entry name" value="Umud Fragment, subunit A"/>
    <property type="match status" value="1"/>
</dbReference>
<feature type="chain" id="PRO_5044829367" description="signal peptidase I" evidence="9">
    <location>
        <begin position="21"/>
        <end position="565"/>
    </location>
</feature>
<dbReference type="EC" id="3.4.21.89" evidence="3"/>
<gene>
    <name evidence="11" type="ORF">ACHAXA_010326</name>
</gene>
<feature type="active site" evidence="6">
    <location>
        <position position="387"/>
    </location>
</feature>
<dbReference type="SUPFAM" id="SSF51306">
    <property type="entry name" value="LexA/Signal peptidase"/>
    <property type="match status" value="1"/>
</dbReference>
<evidence type="ECO:0000256" key="7">
    <source>
        <dbReference type="SAM" id="MobiDB-lite"/>
    </source>
</evidence>
<keyword evidence="8" id="KW-0812">Transmembrane</keyword>
<feature type="region of interest" description="Disordered" evidence="7">
    <location>
        <begin position="74"/>
        <end position="131"/>
    </location>
</feature>
<comment type="caution">
    <text evidence="11">The sequence shown here is derived from an EMBL/GenBank/DDBJ whole genome shotgun (WGS) entry which is preliminary data.</text>
</comment>
<organism evidence="11 12">
    <name type="scientific">Cyclostephanos tholiformis</name>
    <dbReference type="NCBI Taxonomy" id="382380"/>
    <lineage>
        <taxon>Eukaryota</taxon>
        <taxon>Sar</taxon>
        <taxon>Stramenopiles</taxon>
        <taxon>Ochrophyta</taxon>
        <taxon>Bacillariophyta</taxon>
        <taxon>Coscinodiscophyceae</taxon>
        <taxon>Thalassiosirophycidae</taxon>
        <taxon>Stephanodiscales</taxon>
        <taxon>Stephanodiscaceae</taxon>
        <taxon>Cyclostephanos</taxon>
    </lineage>
</organism>
<dbReference type="GO" id="GO:0006508">
    <property type="term" value="P:proteolysis"/>
    <property type="evidence" value="ECO:0007669"/>
    <property type="project" value="UniProtKB-KW"/>
</dbReference>
<evidence type="ECO:0000313" key="11">
    <source>
        <dbReference type="EMBL" id="KAL3811687.1"/>
    </source>
</evidence>
<dbReference type="PANTHER" id="PTHR43390">
    <property type="entry name" value="SIGNAL PEPTIDASE I"/>
    <property type="match status" value="1"/>
</dbReference>
<proteinExistence type="inferred from homology"/>
<evidence type="ECO:0000256" key="2">
    <source>
        <dbReference type="ARBA" id="ARBA00009370"/>
    </source>
</evidence>